<dbReference type="Pfam" id="PF06830">
    <property type="entry name" value="Root_cap"/>
    <property type="match status" value="1"/>
</dbReference>
<dbReference type="EMBL" id="KZ451906">
    <property type="protein sequence ID" value="PKA64142.1"/>
    <property type="molecule type" value="Genomic_DNA"/>
</dbReference>
<sequence length="493" mass="53751">MRTDDVAHIVHTKISPINGHLLVIPFPTIERGAMSFQRTIALLLALLLAAVSASNADLYDNPSPPPLPAPSRGNSPAPPPPFAVKGKVFPPESTSCIDPKSKCFGKTINCPTQCPEFKPADPKAKACFIDCNTPKCEAVCRNRKPNCEGNGAACFDPRFVGGDGVMFYFHGKAGGHFALVSDASLHINAHFIGLRPAGRRRDFTWIDSLAVLFATHSLTLSATPASSWNPLVDHLALSFDGRPISLSEGHLAAWTSPAANIRVDRTARVNSVTVSLPGVFEILAEAVPVTREDDRIHRYGIPEDDCFAHLQVQFRFFNLSEKVEGVLGQTYRPDFRSPAKRGVAMPILGGEDRYETSSLLRSDCRQCIFELEQVDPAVYHPKAVTAEALTTLDCSGKLNGGYAVVRRRCSTIAANLPGRTDNEIKNLWNSHPKKRVNSNLSGFRHSSTCFEMTLPRISPAFSDHALSPAASGYNQNGGAPRGLIIVQEHFFDW</sequence>
<gene>
    <name evidence="2" type="primary">MYB4</name>
    <name evidence="2" type="ORF">AXF42_Ash005154</name>
</gene>
<dbReference type="AlphaFoldDB" id="A0A2I0B8L4"/>
<evidence type="ECO:0000313" key="3">
    <source>
        <dbReference type="Proteomes" id="UP000236161"/>
    </source>
</evidence>
<dbReference type="STRING" id="1088818.A0A2I0B8L4"/>
<dbReference type="PANTHER" id="PTHR31656">
    <property type="entry name" value="ROOT CAP DOMAIN-CONTAINING PROTEIN"/>
    <property type="match status" value="1"/>
</dbReference>
<dbReference type="InterPro" id="IPR009646">
    <property type="entry name" value="Root_cap"/>
</dbReference>
<feature type="region of interest" description="Disordered" evidence="1">
    <location>
        <begin position="61"/>
        <end position="84"/>
    </location>
</feature>
<dbReference type="Gene3D" id="1.10.10.60">
    <property type="entry name" value="Homeodomain-like"/>
    <property type="match status" value="1"/>
</dbReference>
<dbReference type="OrthoDB" id="2012063at2759"/>
<dbReference type="Proteomes" id="UP000236161">
    <property type="component" value="Unassembled WGS sequence"/>
</dbReference>
<reference evidence="2 3" key="1">
    <citation type="journal article" date="2017" name="Nature">
        <title>The Apostasia genome and the evolution of orchids.</title>
        <authorList>
            <person name="Zhang G.Q."/>
            <person name="Liu K.W."/>
            <person name="Li Z."/>
            <person name="Lohaus R."/>
            <person name="Hsiao Y.Y."/>
            <person name="Niu S.C."/>
            <person name="Wang J.Y."/>
            <person name="Lin Y.C."/>
            <person name="Xu Q."/>
            <person name="Chen L.J."/>
            <person name="Yoshida K."/>
            <person name="Fujiwara S."/>
            <person name="Wang Z.W."/>
            <person name="Zhang Y.Q."/>
            <person name="Mitsuda N."/>
            <person name="Wang M."/>
            <person name="Liu G.H."/>
            <person name="Pecoraro L."/>
            <person name="Huang H.X."/>
            <person name="Xiao X.J."/>
            <person name="Lin M."/>
            <person name="Wu X.Y."/>
            <person name="Wu W.L."/>
            <person name="Chen Y.Y."/>
            <person name="Chang S.B."/>
            <person name="Sakamoto S."/>
            <person name="Ohme-Takagi M."/>
            <person name="Yagi M."/>
            <person name="Zeng S.J."/>
            <person name="Shen C.Y."/>
            <person name="Yeh C.M."/>
            <person name="Luo Y.B."/>
            <person name="Tsai W.C."/>
            <person name="Van de Peer Y."/>
            <person name="Liu Z.J."/>
        </authorList>
    </citation>
    <scope>NUCLEOTIDE SEQUENCE [LARGE SCALE GENOMIC DNA]</scope>
    <source>
        <strain evidence="3">cv. Shenzhen</strain>
        <tissue evidence="2">Stem</tissue>
    </source>
</reference>
<organism evidence="2 3">
    <name type="scientific">Apostasia shenzhenica</name>
    <dbReference type="NCBI Taxonomy" id="1088818"/>
    <lineage>
        <taxon>Eukaryota</taxon>
        <taxon>Viridiplantae</taxon>
        <taxon>Streptophyta</taxon>
        <taxon>Embryophyta</taxon>
        <taxon>Tracheophyta</taxon>
        <taxon>Spermatophyta</taxon>
        <taxon>Magnoliopsida</taxon>
        <taxon>Liliopsida</taxon>
        <taxon>Asparagales</taxon>
        <taxon>Orchidaceae</taxon>
        <taxon>Apostasioideae</taxon>
        <taxon>Apostasia</taxon>
    </lineage>
</organism>
<protein>
    <submittedName>
        <fullName evidence="2">Myb-related protein Myb4</fullName>
    </submittedName>
</protein>
<evidence type="ECO:0000256" key="1">
    <source>
        <dbReference type="SAM" id="MobiDB-lite"/>
    </source>
</evidence>
<evidence type="ECO:0000313" key="2">
    <source>
        <dbReference type="EMBL" id="PKA64142.1"/>
    </source>
</evidence>
<keyword evidence="3" id="KW-1185">Reference proteome</keyword>
<name>A0A2I0B8L4_9ASPA</name>
<accession>A0A2I0B8L4</accession>
<proteinExistence type="predicted"/>